<dbReference type="Proteomes" id="UP001320159">
    <property type="component" value="Unassembled WGS sequence"/>
</dbReference>
<keyword evidence="2" id="KW-1185">Reference proteome</keyword>
<gene>
    <name evidence="1" type="ORF">CUJ83_04675</name>
</gene>
<proteinExistence type="predicted"/>
<name>A0AAP2RCE9_9EURY</name>
<evidence type="ECO:0000313" key="2">
    <source>
        <dbReference type="Proteomes" id="UP001320159"/>
    </source>
</evidence>
<dbReference type="Pfam" id="PF09582">
    <property type="entry name" value="AnfO_nitrog"/>
    <property type="match status" value="1"/>
</dbReference>
<comment type="caution">
    <text evidence="1">The sequence shown here is derived from an EMBL/GenBank/DDBJ whole genome shotgun (WGS) entry which is preliminary data.</text>
</comment>
<organism evidence="1 2">
    <name type="scientific">Methanooceanicella nereidis</name>
    <dbReference type="NCBI Taxonomy" id="2052831"/>
    <lineage>
        <taxon>Archaea</taxon>
        <taxon>Methanobacteriati</taxon>
        <taxon>Methanobacteriota</taxon>
        <taxon>Stenosarchaea group</taxon>
        <taxon>Methanomicrobia</taxon>
        <taxon>Methanocellales</taxon>
        <taxon>Methanocellaceae</taxon>
        <taxon>Methanooceanicella</taxon>
    </lineage>
</organism>
<dbReference type="RefSeq" id="WP_230741120.1">
    <property type="nucleotide sequence ID" value="NZ_PGCK01000003.1"/>
</dbReference>
<dbReference type="EMBL" id="PGCK01000003">
    <property type="protein sequence ID" value="MCD1294291.1"/>
    <property type="molecule type" value="Genomic_DNA"/>
</dbReference>
<dbReference type="AlphaFoldDB" id="A0AAP2RCE9"/>
<accession>A0AAP2RCE9</accession>
<sequence>MAKEIAVFLGDDGSSTLLDEPGNIVVFRRAQGSWEIDREKGFSMGRVKGIRELRLNMGEMLQFLDGCRIFVAKSAAGVPFFELEKAGCSVWEFDGKPSEFLEHVWQQEEKERAMEKDQAAPCLPAPEEITPGNFYISIKGIQGNADVTSKQVLQKFIRKGGFRSLVIICSHVPPWIEVEAVSSGLVFETGQSGKNEFRVRIVKMAANG</sequence>
<dbReference type="InterPro" id="IPR014287">
    <property type="entry name" value="Nase_Fe-Fe_AnfO"/>
</dbReference>
<evidence type="ECO:0000313" key="1">
    <source>
        <dbReference type="EMBL" id="MCD1294291.1"/>
    </source>
</evidence>
<reference evidence="1 2" key="1">
    <citation type="submission" date="2017-11" db="EMBL/GenBank/DDBJ databases">
        <title>Isolation and Characterization of Family Methanocellaceae Species from Potential Methane Hydrate Area Offshore Southwestern Taiwan.</title>
        <authorList>
            <person name="Zhang W.-L."/>
            <person name="Chen W.-C."/>
            <person name="Lai M.-C."/>
            <person name="Chen S.-C."/>
        </authorList>
    </citation>
    <scope>NUCLEOTIDE SEQUENCE [LARGE SCALE GENOMIC DNA]</scope>
    <source>
        <strain evidence="1 2">CWC-04</strain>
    </source>
</reference>
<protein>
    <submittedName>
        <fullName evidence="1">Nitrogenase</fullName>
    </submittedName>
</protein>